<proteinExistence type="predicted"/>
<feature type="compositionally biased region" description="Polar residues" evidence="3">
    <location>
        <begin position="429"/>
        <end position="449"/>
    </location>
</feature>
<feature type="compositionally biased region" description="Basic and acidic residues" evidence="3">
    <location>
        <begin position="414"/>
        <end position="428"/>
    </location>
</feature>
<dbReference type="InterPro" id="IPR015915">
    <property type="entry name" value="Kelch-typ_b-propeller"/>
</dbReference>
<feature type="compositionally biased region" description="Low complexity" evidence="3">
    <location>
        <begin position="812"/>
        <end position="841"/>
    </location>
</feature>
<dbReference type="PANTHER" id="PTHR46376:SF1">
    <property type="entry name" value="LEUCINE-ZIPPER-LIKE TRANSCRIPTIONAL REGULATOR 1"/>
    <property type="match status" value="1"/>
</dbReference>
<evidence type="ECO:0000256" key="2">
    <source>
        <dbReference type="ARBA" id="ARBA00022737"/>
    </source>
</evidence>
<dbReference type="GO" id="GO:0005794">
    <property type="term" value="C:Golgi apparatus"/>
    <property type="evidence" value="ECO:0007669"/>
    <property type="project" value="TreeGrafter"/>
</dbReference>
<gene>
    <name evidence="5" type="primary">LOC100902573</name>
</gene>
<protein>
    <submittedName>
        <fullName evidence="5">Uncharacterized protein LOC100902573</fullName>
    </submittedName>
</protein>
<dbReference type="Proteomes" id="UP000694867">
    <property type="component" value="Unplaced"/>
</dbReference>
<dbReference type="KEGG" id="goe:100902573"/>
<dbReference type="Pfam" id="PF24681">
    <property type="entry name" value="Kelch_KLHDC2_KLHL20_DRC7"/>
    <property type="match status" value="1"/>
</dbReference>
<dbReference type="GeneID" id="100902573"/>
<feature type="region of interest" description="Disordered" evidence="3">
    <location>
        <begin position="1"/>
        <end position="22"/>
    </location>
</feature>
<keyword evidence="1" id="KW-0880">Kelch repeat</keyword>
<feature type="region of interest" description="Disordered" evidence="3">
    <location>
        <begin position="771"/>
        <end position="849"/>
    </location>
</feature>
<feature type="region of interest" description="Disordered" evidence="3">
    <location>
        <begin position="506"/>
        <end position="528"/>
    </location>
</feature>
<dbReference type="AlphaFoldDB" id="A0AAJ7SHY3"/>
<keyword evidence="4" id="KW-1185">Reference proteome</keyword>
<dbReference type="PANTHER" id="PTHR46376">
    <property type="entry name" value="LEUCINE-ZIPPER-LIKE TRANSCRIPTIONAL REGULATOR 1"/>
    <property type="match status" value="1"/>
</dbReference>
<dbReference type="RefSeq" id="XP_028968814.1">
    <property type="nucleotide sequence ID" value="XM_029112981.1"/>
</dbReference>
<keyword evidence="2" id="KW-0677">Repeat</keyword>
<evidence type="ECO:0000313" key="5">
    <source>
        <dbReference type="RefSeq" id="XP_028968814.1"/>
    </source>
</evidence>
<organism evidence="4 5">
    <name type="scientific">Galendromus occidentalis</name>
    <name type="common">western predatory mite</name>
    <dbReference type="NCBI Taxonomy" id="34638"/>
    <lineage>
        <taxon>Eukaryota</taxon>
        <taxon>Metazoa</taxon>
        <taxon>Ecdysozoa</taxon>
        <taxon>Arthropoda</taxon>
        <taxon>Chelicerata</taxon>
        <taxon>Arachnida</taxon>
        <taxon>Acari</taxon>
        <taxon>Parasitiformes</taxon>
        <taxon>Mesostigmata</taxon>
        <taxon>Gamasina</taxon>
        <taxon>Phytoseioidea</taxon>
        <taxon>Phytoseiidae</taxon>
        <taxon>Typhlodrominae</taxon>
        <taxon>Galendromus</taxon>
    </lineage>
</organism>
<accession>A0AAJ7SHY3</accession>
<feature type="compositionally biased region" description="Polar residues" evidence="3">
    <location>
        <begin position="775"/>
        <end position="789"/>
    </location>
</feature>
<name>A0AAJ7SHY3_9ACAR</name>
<reference evidence="5" key="1">
    <citation type="submission" date="2025-08" db="UniProtKB">
        <authorList>
            <consortium name="RefSeq"/>
        </authorList>
    </citation>
    <scope>IDENTIFICATION</scope>
</reference>
<dbReference type="SUPFAM" id="SSF117281">
    <property type="entry name" value="Kelch motif"/>
    <property type="match status" value="1"/>
</dbReference>
<sequence length="888" mass="98981">MWSVVQLGGGESERTPRARNTVPTSRSKHAMCVGQDGFFYMLGGKSANLPMKDLWRFDPVKNQWAEVQTRGGTAPPSLQEHTVVSWKSKLYVFGGEIGFASTGETPLWLFDIQTHNGRFSVTGVWRKHSAQGPQPSGRRGHSSVVYNGAMHLYGGYQDLKGSSSELWSFHFDTETWQLVSSKVKGSCGEVPPARHNHSAVVHDGAMWVYGGMTDLRERNDFWRYDFVNQHWNKIKMPKGTGPRELHSHAAVFANQCMWIFGGEKSGKPSNDLWRYHFASDAWDKIQAEGVLPNPRCRHVALANPELHKWADKVIDDMVGSKVARLPPKSQSMMTFGDRSRASFKIHPMNRLSLMGCSTLRNAQSDEDDDSIDAVKAYLAAYNASNNKSLRDRLSKSRLVRSISSGNYNITSSGRQKEELERLLEESRHNTPQVQQKYRNESMQKSSSSEAVLESDGETSTPVHMRRDHSCRENDFINTVTARQHRTRPLSEIIAASHQMEVLHQREQARPLRLSPPPANSRPSRRMHASKSMNFPHTGESNSILHKAGFCSSSCHCSSRIVDNPMGGDSGRCDRSEGSEGSELDLIGFSNTAQTTQYGPLTHISDLESSDTDGESGVVISRRKEDLLVELRKNTAPLSRSTANELERIRSSRFTSFSTLSELTNMVSQGRSGMPHSVSHCSGYYSFIEDDPDVVAFLRNGHMSRPEHGGEHELVELSTFSDAAAPQPGIAVVLKERATASVRTAEPTQENSSTIATTRLGGIPSRAIQVIKEESVQGSPIRISSESWSLHNEGEEDEDDDEDNERDDKSDTTTETDSQTTPSPNSHSFPSNSNRPHSPSYHGRGRYSPASSNKFQVHDWQLCLYVFGGQEASTPGMYRSPMTVWQLFV</sequence>
<feature type="compositionally biased region" description="Acidic residues" evidence="3">
    <location>
        <begin position="793"/>
        <end position="804"/>
    </location>
</feature>
<evidence type="ECO:0000313" key="4">
    <source>
        <dbReference type="Proteomes" id="UP000694867"/>
    </source>
</evidence>
<feature type="region of interest" description="Disordered" evidence="3">
    <location>
        <begin position="409"/>
        <end position="469"/>
    </location>
</feature>
<evidence type="ECO:0000256" key="1">
    <source>
        <dbReference type="ARBA" id="ARBA00022441"/>
    </source>
</evidence>
<evidence type="ECO:0000256" key="3">
    <source>
        <dbReference type="SAM" id="MobiDB-lite"/>
    </source>
</evidence>
<dbReference type="Gene3D" id="2.120.10.80">
    <property type="entry name" value="Kelch-type beta propeller"/>
    <property type="match status" value="2"/>
</dbReference>
<dbReference type="InterPro" id="IPR051568">
    <property type="entry name" value="LZTR1/Attractin"/>
</dbReference>